<dbReference type="KEGG" id="asd:AS9A_2929"/>
<dbReference type="InterPro" id="IPR023753">
    <property type="entry name" value="FAD/NAD-binding_dom"/>
</dbReference>
<name>F6EK18_HOYSD</name>
<evidence type="ECO:0000259" key="5">
    <source>
        <dbReference type="Pfam" id="PF07992"/>
    </source>
</evidence>
<accession>F6EK18</accession>
<dbReference type="InterPro" id="IPR050446">
    <property type="entry name" value="FAD-oxidoreductase/Apoptosis"/>
</dbReference>
<dbReference type="Gene3D" id="3.50.50.60">
    <property type="entry name" value="FAD/NAD(P)-binding domain"/>
    <property type="match status" value="2"/>
</dbReference>
<dbReference type="STRING" id="443218.AS9A_2929"/>
<evidence type="ECO:0000256" key="3">
    <source>
        <dbReference type="ARBA" id="ARBA00022827"/>
    </source>
</evidence>
<dbReference type="PRINTS" id="PR00368">
    <property type="entry name" value="FADPNR"/>
</dbReference>
<dbReference type="RefSeq" id="WP_013807725.1">
    <property type="nucleotide sequence ID" value="NC_015564.1"/>
</dbReference>
<proteinExistence type="predicted"/>
<dbReference type="InterPro" id="IPR036188">
    <property type="entry name" value="FAD/NAD-bd_sf"/>
</dbReference>
<dbReference type="Pfam" id="PF07992">
    <property type="entry name" value="Pyr_redox_2"/>
    <property type="match status" value="1"/>
</dbReference>
<dbReference type="EMBL" id="CP002786">
    <property type="protein sequence ID" value="AEF41376.1"/>
    <property type="molecule type" value="Genomic_DNA"/>
</dbReference>
<protein>
    <submittedName>
        <fullName evidence="7">Putative FAD-dependent oxidoreductase</fullName>
    </submittedName>
</protein>
<dbReference type="Proteomes" id="UP000009235">
    <property type="component" value="Chromosome"/>
</dbReference>
<dbReference type="Pfam" id="PF14759">
    <property type="entry name" value="Reductase_C"/>
    <property type="match status" value="1"/>
</dbReference>
<dbReference type="Gene3D" id="3.30.390.30">
    <property type="match status" value="1"/>
</dbReference>
<dbReference type="InterPro" id="IPR028202">
    <property type="entry name" value="Reductase_C"/>
</dbReference>
<evidence type="ECO:0000256" key="4">
    <source>
        <dbReference type="ARBA" id="ARBA00023002"/>
    </source>
</evidence>
<keyword evidence="8" id="KW-1185">Reference proteome</keyword>
<dbReference type="eggNOG" id="COG0446">
    <property type="taxonomic scope" value="Bacteria"/>
</dbReference>
<dbReference type="HOGENOM" id="CLU_003291_4_0_11"/>
<gene>
    <name evidence="7" type="ordered locus">AS9A_2929</name>
</gene>
<dbReference type="SUPFAM" id="SSF51905">
    <property type="entry name" value="FAD/NAD(P)-binding domain"/>
    <property type="match status" value="1"/>
</dbReference>
<feature type="domain" description="Reductase C-terminal" evidence="6">
    <location>
        <begin position="322"/>
        <end position="390"/>
    </location>
</feature>
<dbReference type="PANTHER" id="PTHR43557:SF2">
    <property type="entry name" value="RIESKE DOMAIN-CONTAINING PROTEIN-RELATED"/>
    <property type="match status" value="1"/>
</dbReference>
<dbReference type="PRINTS" id="PR00411">
    <property type="entry name" value="PNDRDTASEI"/>
</dbReference>
<dbReference type="InterPro" id="IPR016156">
    <property type="entry name" value="FAD/NAD-linked_Rdtase_dimer_sf"/>
</dbReference>
<evidence type="ECO:0000256" key="2">
    <source>
        <dbReference type="ARBA" id="ARBA00022630"/>
    </source>
</evidence>
<evidence type="ECO:0000313" key="8">
    <source>
        <dbReference type="Proteomes" id="UP000009235"/>
    </source>
</evidence>
<evidence type="ECO:0000313" key="7">
    <source>
        <dbReference type="EMBL" id="AEF41376.1"/>
    </source>
</evidence>
<evidence type="ECO:0000259" key="6">
    <source>
        <dbReference type="Pfam" id="PF14759"/>
    </source>
</evidence>
<sequence length="398" mass="42402">MPEHLVIVGAALAGLRAVEAARRSGYKGGVTMIGAESQAPYDRPPLSKEYLAPNAESGAPELRSAQSLHDDFGADLKLGVRATGLNCAAQQVHTDHGALDYTALIIATGSAARPTPWGDPLPGVYTLRTVDDARRIRADLDNGAQDIVIIGAGFIGSEAASAMHRRGLKPIIIEHAPVPLAHAIGEEMGIACAHLHRRNGTELRCGVGVGGIEGDDRVRQVRLTDGSALPADLVIAGIGAAPATQWLEGSEVKVDNGVICDETLFAGAPGVYAAGDVARWPNSVFEKVMRLEHWTNATEQGKAAAVNALDPENAKPFQTVPYFWSDWYGNRLQFVGIPEADEIHVASGSIDSDCFLALYRQNSRLVGALGLNERRRVMKLRREIAQNISWGDAVSSVS</sequence>
<dbReference type="GO" id="GO:0005737">
    <property type="term" value="C:cytoplasm"/>
    <property type="evidence" value="ECO:0007669"/>
    <property type="project" value="TreeGrafter"/>
</dbReference>
<keyword evidence="3" id="KW-0274">FAD</keyword>
<dbReference type="SUPFAM" id="SSF55424">
    <property type="entry name" value="FAD/NAD-linked reductases, dimerisation (C-terminal) domain"/>
    <property type="match status" value="1"/>
</dbReference>
<keyword evidence="4" id="KW-0560">Oxidoreductase</keyword>
<dbReference type="OrthoDB" id="4213189at2"/>
<dbReference type="GO" id="GO:0016651">
    <property type="term" value="F:oxidoreductase activity, acting on NAD(P)H"/>
    <property type="evidence" value="ECO:0007669"/>
    <property type="project" value="TreeGrafter"/>
</dbReference>
<evidence type="ECO:0000256" key="1">
    <source>
        <dbReference type="ARBA" id="ARBA00001974"/>
    </source>
</evidence>
<dbReference type="AlphaFoldDB" id="F6EK18"/>
<feature type="domain" description="FAD/NAD(P)-binding" evidence="5">
    <location>
        <begin position="4"/>
        <end position="301"/>
    </location>
</feature>
<dbReference type="PANTHER" id="PTHR43557">
    <property type="entry name" value="APOPTOSIS-INDUCING FACTOR 1"/>
    <property type="match status" value="1"/>
</dbReference>
<keyword evidence="2" id="KW-0285">Flavoprotein</keyword>
<reference evidence="7 8" key="1">
    <citation type="journal article" date="2011" name="J. Bacteriol.">
        <title>Complete genome sequence of Amycolicicoccus subflavus DQS3-9A1T, an actinomycete isolated from crude oil-polluted soil.</title>
        <authorList>
            <person name="Cai M."/>
            <person name="Chen W.M."/>
            <person name="Nie Y."/>
            <person name="Chi C.Q."/>
            <person name="Wang Y.N."/>
            <person name="Tang Y.Q."/>
            <person name="Li G.Y."/>
            <person name="Wu X.L."/>
        </authorList>
    </citation>
    <scope>NUCLEOTIDE SEQUENCE [LARGE SCALE GENOMIC DNA]</scope>
    <source>
        <strain evidence="8">DSM 45089 / DQS3-9A1</strain>
    </source>
</reference>
<comment type="cofactor">
    <cofactor evidence="1">
        <name>FAD</name>
        <dbReference type="ChEBI" id="CHEBI:57692"/>
    </cofactor>
</comment>
<organism evidence="7 8">
    <name type="scientific">Hoyosella subflava (strain DSM 45089 / JCM 17490 / NBRC 109087 / DQS3-9A1)</name>
    <name type="common">Amycolicicoccus subflavus</name>
    <dbReference type="NCBI Taxonomy" id="443218"/>
    <lineage>
        <taxon>Bacteria</taxon>
        <taxon>Bacillati</taxon>
        <taxon>Actinomycetota</taxon>
        <taxon>Actinomycetes</taxon>
        <taxon>Mycobacteriales</taxon>
        <taxon>Hoyosellaceae</taxon>
        <taxon>Hoyosella</taxon>
    </lineage>
</organism>